<dbReference type="PANTHER" id="PTHR44688:SF16">
    <property type="entry name" value="DNA-BINDING TRANSCRIPTIONAL ACTIVATOR DEVR_DOSR"/>
    <property type="match status" value="1"/>
</dbReference>
<keyword evidence="6" id="KW-1185">Reference proteome</keyword>
<dbReference type="InterPro" id="IPR000792">
    <property type="entry name" value="Tscrpt_reg_LuxR_C"/>
</dbReference>
<dbReference type="EMBL" id="AP023359">
    <property type="protein sequence ID" value="BCJ70344.1"/>
    <property type="molecule type" value="Genomic_DNA"/>
</dbReference>
<dbReference type="Gene3D" id="3.40.50.300">
    <property type="entry name" value="P-loop containing nucleotide triphosphate hydrolases"/>
    <property type="match status" value="1"/>
</dbReference>
<dbReference type="Pfam" id="PF00196">
    <property type="entry name" value="GerE"/>
    <property type="match status" value="1"/>
</dbReference>
<dbReference type="InterPro" id="IPR027417">
    <property type="entry name" value="P-loop_NTPase"/>
</dbReference>
<sequence length="874" mass="91981">MGRGDELRSIEAAMRSGTPHGVLLAGPAGVGKTRLAREVLTAAEQRGAVTRWVVGTEPSRGLPLGAFAALLGALSGDPTALVAQASRVLVADAGDGPVVLGVDDAHLLDEMSALLVHQLVLHSAAVVVATVRTGETVPDLVTHLWKDGYLERLEVAPLEQRQTGSLLEAVLGGPVESKTVRRVWQITQGNALYLRHFVDGEIEADRLRPVRGVWRWSGGGVSPGLTDLVTIRMGELAEPVATVVDLLALAEPLGVRLLARLADPAAIEQAERAGLVRAEQDGRRLEARLTHPLFGEVRRARMGVLRARRLRGRISRAIADTGSRRADDTLRRAVLALDSDLEPDRRLLLDAASRAGQLCDLPLTVRLGQAAQAAGGGFEAHMITMAALNGLSRPAGAEAAALAATAGTDDEVARATVAQVLNLAWMALRPAPAEAILAAAEARIVGDPGRTRLLALRALFDGQRARPATAIEAATAALAAPDLPDESAALAATGYVVSLATVGRADELAAATARGLASAGRSAEFGYVRFPLITSQLTGLRLAGYLREAADIAYAGWESVRGLDLPALISTVLVGDVTLAQGRPVSALRWLREAHAGLERFDEAGGFEHVCLIPLGRALALTGDLTAAADVLARLRTRQHPMVLFLQPDLVLSHAWLAAAQGVSSEAVTLAHEAASIAATTGQFAHEVLALHTAVCFGDRSVAGRLTTLAARVDGPRAPAAATHATALAADDGDGLWTASDLLERMGDQLAAADAAAQAAAAYRRGNRRGAAHRAAARVHRLTEHCEGVRTLATSTTVQPLPLTGREREIGGLAARGMTNREIAHRLVVSVRTIENHLYRINAKLGTGGRAELAEVFHEEMPVPRPTARDDHDR</sequence>
<keyword evidence="2" id="KW-0238">DNA-binding</keyword>
<evidence type="ECO:0000256" key="2">
    <source>
        <dbReference type="ARBA" id="ARBA00023125"/>
    </source>
</evidence>
<dbReference type="PROSITE" id="PS00622">
    <property type="entry name" value="HTH_LUXR_1"/>
    <property type="match status" value="1"/>
</dbReference>
<accession>A0A810NDE4</accession>
<dbReference type="Proteomes" id="UP000680866">
    <property type="component" value="Chromosome"/>
</dbReference>
<dbReference type="PROSITE" id="PS50043">
    <property type="entry name" value="HTH_LUXR_2"/>
    <property type="match status" value="1"/>
</dbReference>
<name>A0A810NDE4_9ACTN</name>
<dbReference type="KEGG" id="pry:Prubr_73650"/>
<dbReference type="InterPro" id="IPR041664">
    <property type="entry name" value="AAA_16"/>
</dbReference>
<evidence type="ECO:0000313" key="6">
    <source>
        <dbReference type="Proteomes" id="UP000680866"/>
    </source>
</evidence>
<dbReference type="CDD" id="cd06170">
    <property type="entry name" value="LuxR_C_like"/>
    <property type="match status" value="1"/>
</dbReference>
<feature type="domain" description="HTH luxR-type" evidence="4">
    <location>
        <begin position="796"/>
        <end position="861"/>
    </location>
</feature>
<dbReference type="SMART" id="SM00421">
    <property type="entry name" value="HTH_LUXR"/>
    <property type="match status" value="1"/>
</dbReference>
<dbReference type="Gene3D" id="1.10.10.10">
    <property type="entry name" value="Winged helix-like DNA-binding domain superfamily/Winged helix DNA-binding domain"/>
    <property type="match status" value="1"/>
</dbReference>
<evidence type="ECO:0000256" key="3">
    <source>
        <dbReference type="ARBA" id="ARBA00023163"/>
    </source>
</evidence>
<dbReference type="GO" id="GO:0006355">
    <property type="term" value="P:regulation of DNA-templated transcription"/>
    <property type="evidence" value="ECO:0007669"/>
    <property type="project" value="InterPro"/>
</dbReference>
<dbReference type="AlphaFoldDB" id="A0A810NDE4"/>
<reference evidence="5" key="1">
    <citation type="submission" date="2020-08" db="EMBL/GenBank/DDBJ databases">
        <title>Whole genome shotgun sequence of Polymorphospora rubra NBRC 101157.</title>
        <authorList>
            <person name="Komaki H."/>
            <person name="Tamura T."/>
        </authorList>
    </citation>
    <scope>NUCLEOTIDE SEQUENCE</scope>
    <source>
        <strain evidence="5">NBRC 101157</strain>
    </source>
</reference>
<dbReference type="PRINTS" id="PR00038">
    <property type="entry name" value="HTHLUXR"/>
</dbReference>
<evidence type="ECO:0000259" key="4">
    <source>
        <dbReference type="PROSITE" id="PS50043"/>
    </source>
</evidence>
<gene>
    <name evidence="5" type="ORF">Prubr_73650</name>
</gene>
<dbReference type="InterPro" id="IPR036388">
    <property type="entry name" value="WH-like_DNA-bd_sf"/>
</dbReference>
<protein>
    <submittedName>
        <fullName evidence="5">LuxR family transcriptional regulator</fullName>
    </submittedName>
</protein>
<evidence type="ECO:0000313" key="5">
    <source>
        <dbReference type="EMBL" id="BCJ70344.1"/>
    </source>
</evidence>
<organism evidence="5 6">
    <name type="scientific">Polymorphospora rubra</name>
    <dbReference type="NCBI Taxonomy" id="338584"/>
    <lineage>
        <taxon>Bacteria</taxon>
        <taxon>Bacillati</taxon>
        <taxon>Actinomycetota</taxon>
        <taxon>Actinomycetes</taxon>
        <taxon>Micromonosporales</taxon>
        <taxon>Micromonosporaceae</taxon>
        <taxon>Polymorphospora</taxon>
    </lineage>
</organism>
<keyword evidence="3" id="KW-0804">Transcription</keyword>
<dbReference type="SUPFAM" id="SSF52540">
    <property type="entry name" value="P-loop containing nucleoside triphosphate hydrolases"/>
    <property type="match status" value="1"/>
</dbReference>
<proteinExistence type="predicted"/>
<dbReference type="SUPFAM" id="SSF46894">
    <property type="entry name" value="C-terminal effector domain of the bipartite response regulators"/>
    <property type="match status" value="1"/>
</dbReference>
<dbReference type="Pfam" id="PF13191">
    <property type="entry name" value="AAA_16"/>
    <property type="match status" value="1"/>
</dbReference>
<evidence type="ECO:0000256" key="1">
    <source>
        <dbReference type="ARBA" id="ARBA00023015"/>
    </source>
</evidence>
<dbReference type="PANTHER" id="PTHR44688">
    <property type="entry name" value="DNA-BINDING TRANSCRIPTIONAL ACTIVATOR DEVR_DOSR"/>
    <property type="match status" value="1"/>
</dbReference>
<keyword evidence="1" id="KW-0805">Transcription regulation</keyword>
<dbReference type="InterPro" id="IPR016032">
    <property type="entry name" value="Sig_transdc_resp-reg_C-effctor"/>
</dbReference>
<dbReference type="GO" id="GO:0003677">
    <property type="term" value="F:DNA binding"/>
    <property type="evidence" value="ECO:0007669"/>
    <property type="project" value="UniProtKB-KW"/>
</dbReference>